<dbReference type="Pfam" id="PF06714">
    <property type="entry name" value="Gp5_OB"/>
    <property type="match status" value="1"/>
</dbReference>
<protein>
    <recommendedName>
        <fullName evidence="2">Protein Gp5 N-terminal OB-fold domain-containing protein</fullName>
    </recommendedName>
</protein>
<reference evidence="3" key="1">
    <citation type="submission" date="2018-05" db="EMBL/GenBank/DDBJ databases">
        <authorList>
            <person name="Lanie J.A."/>
            <person name="Ng W.-L."/>
            <person name="Kazmierczak K.M."/>
            <person name="Andrzejewski T.M."/>
            <person name="Davidsen T.M."/>
            <person name="Wayne K.J."/>
            <person name="Tettelin H."/>
            <person name="Glass J.I."/>
            <person name="Rusch D."/>
            <person name="Podicherti R."/>
            <person name="Tsui H.-C.T."/>
            <person name="Winkler M.E."/>
        </authorList>
    </citation>
    <scope>NUCLEOTIDE SEQUENCE</scope>
</reference>
<feature type="compositionally biased region" description="Basic and acidic residues" evidence="1">
    <location>
        <begin position="195"/>
        <end position="204"/>
    </location>
</feature>
<dbReference type="Gene3D" id="2.40.50.260">
    <property type="entry name" value="Nucleic acid-binding protein domain"/>
    <property type="match status" value="1"/>
</dbReference>
<dbReference type="EMBL" id="UINC01013332">
    <property type="protein sequence ID" value="SVA57687.1"/>
    <property type="molecule type" value="Genomic_DNA"/>
</dbReference>
<organism evidence="3">
    <name type="scientific">marine metagenome</name>
    <dbReference type="NCBI Taxonomy" id="408172"/>
    <lineage>
        <taxon>unclassified sequences</taxon>
        <taxon>metagenomes</taxon>
        <taxon>ecological metagenomes</taxon>
    </lineage>
</organism>
<dbReference type="AlphaFoldDB" id="A0A381X0J5"/>
<gene>
    <name evidence="3" type="ORF">METZ01_LOCUS110541</name>
</gene>
<evidence type="ECO:0000256" key="1">
    <source>
        <dbReference type="SAM" id="MobiDB-lite"/>
    </source>
</evidence>
<accession>A0A381X0J5</accession>
<feature type="region of interest" description="Disordered" evidence="1">
    <location>
        <begin position="177"/>
        <end position="209"/>
    </location>
</feature>
<sequence>MLGRCRVRILGYHTDDKLEIPTEDLPWATIMQPTTSAAMSGIGTTPTGPVEGTWVIGFFRDGEDAQEPVVMGTIGGKPEDIPDATKGFNDPKGKYPLHSDGEVLDFDTSKLARGTGEIPLADLSLEGNAEKHDSLIFKRKQRQTNVPKALAGDMTQASVENTADDFYKFEGKTGDGFGSWHEPNPRYGGITSDSDTFRENDDGRGGVTEISYKAKDGTTKTRKVGSSMYPKNHVRVSESGHVEEWDDTPYAERLHRYHKTGTFEEIQADGTKITKVTGDDYEIVAGHDDNSGNKKVFIYGNCDLTIMKDVRLKVEGSMVHEVTGNYHLNVHGDMRTKITGNHLTEVLSQRKTTVNLDDALTVGDSQSITVGASGKGSCTFNVAETYGVNAKDIGLDTTNEFTVTSGGNMALGSSSTIGIIGMDTNIGAAKNVWISGVLSVNVHSGGVINLGEVLTPIINIASFPGGMINILGGFISNVGAEMISLAAPSINSAGMVVSTEATAIAELGGVHVMESGMIFLN</sequence>
<feature type="domain" description="Protein Gp5 N-terminal OB-fold" evidence="2">
    <location>
        <begin position="16"/>
        <end position="120"/>
    </location>
</feature>
<dbReference type="SUPFAM" id="SSF69349">
    <property type="entry name" value="Phage fibre proteins"/>
    <property type="match status" value="1"/>
</dbReference>
<evidence type="ECO:0000313" key="3">
    <source>
        <dbReference type="EMBL" id="SVA57687.1"/>
    </source>
</evidence>
<dbReference type="InterPro" id="IPR009590">
    <property type="entry name" value="Gp5_OB_N"/>
</dbReference>
<evidence type="ECO:0000259" key="2">
    <source>
        <dbReference type="Pfam" id="PF06714"/>
    </source>
</evidence>
<dbReference type="Gene3D" id="3.10.450.190">
    <property type="match status" value="1"/>
</dbReference>
<name>A0A381X0J5_9ZZZZ</name>
<proteinExistence type="predicted"/>
<dbReference type="SUPFAM" id="SSF69255">
    <property type="entry name" value="gp5 N-terminal domain-like"/>
    <property type="match status" value="1"/>
</dbReference>